<feature type="domain" description="Cadherin" evidence="1">
    <location>
        <begin position="38"/>
        <end position="132"/>
    </location>
</feature>
<dbReference type="GO" id="GO:0016020">
    <property type="term" value="C:membrane"/>
    <property type="evidence" value="ECO:0007669"/>
    <property type="project" value="InterPro"/>
</dbReference>
<dbReference type="Gene3D" id="2.60.40.3440">
    <property type="match status" value="1"/>
</dbReference>
<gene>
    <name evidence="2" type="ORF">ISR29_00805</name>
</gene>
<dbReference type="PROSITE" id="PS50268">
    <property type="entry name" value="CADHERIN_2"/>
    <property type="match status" value="1"/>
</dbReference>
<accession>A0A937JA50</accession>
<name>A0A937JA50_9GAMM</name>
<dbReference type="PROSITE" id="PS51257">
    <property type="entry name" value="PROKAR_LIPOPROTEIN"/>
    <property type="match status" value="1"/>
</dbReference>
<dbReference type="Pfam" id="PF09471">
    <property type="entry name" value="Peptidase_M64"/>
    <property type="match status" value="1"/>
</dbReference>
<dbReference type="InterPro" id="IPR024079">
    <property type="entry name" value="MetalloPept_cat_dom_sf"/>
</dbReference>
<reference evidence="2" key="1">
    <citation type="submission" date="2020-10" db="EMBL/GenBank/DDBJ databases">
        <title>Microbiome of the Black Sea water column analyzed by genome centric metagenomics.</title>
        <authorList>
            <person name="Cabello-Yeves P.J."/>
            <person name="Callieri C."/>
            <person name="Picazo A."/>
            <person name="Mehrshad M."/>
            <person name="Haro-Moreno J.M."/>
            <person name="Roda-Garcia J."/>
            <person name="Dzembekova N."/>
            <person name="Slabakova V."/>
            <person name="Slabakova N."/>
            <person name="Moncheva S."/>
            <person name="Rodriguez-Valera F."/>
        </authorList>
    </citation>
    <scope>NUCLEOTIDE SEQUENCE</scope>
    <source>
        <strain evidence="2">BS30m-G43</strain>
    </source>
</reference>
<organism evidence="2 3">
    <name type="scientific">SAR86 cluster bacterium</name>
    <dbReference type="NCBI Taxonomy" id="2030880"/>
    <lineage>
        <taxon>Bacteria</taxon>
        <taxon>Pseudomonadati</taxon>
        <taxon>Pseudomonadota</taxon>
        <taxon>Gammaproteobacteria</taxon>
        <taxon>SAR86 cluster</taxon>
    </lineage>
</organism>
<evidence type="ECO:0000259" key="1">
    <source>
        <dbReference type="PROSITE" id="PS50268"/>
    </source>
</evidence>
<comment type="caution">
    <text evidence="2">The sequence shown here is derived from an EMBL/GenBank/DDBJ whole genome shotgun (WGS) entry which is preliminary data.</text>
</comment>
<dbReference type="GO" id="GO:0008237">
    <property type="term" value="F:metallopeptidase activity"/>
    <property type="evidence" value="ECO:0007669"/>
    <property type="project" value="InterPro"/>
</dbReference>
<dbReference type="InterPro" id="IPR019026">
    <property type="entry name" value="Peptidase_M64_IgA"/>
</dbReference>
<dbReference type="InterPro" id="IPR015919">
    <property type="entry name" value="Cadherin-like_sf"/>
</dbReference>
<dbReference type="SUPFAM" id="SSF49313">
    <property type="entry name" value="Cadherin-like"/>
    <property type="match status" value="1"/>
</dbReference>
<evidence type="ECO:0000313" key="3">
    <source>
        <dbReference type="Proteomes" id="UP000705230"/>
    </source>
</evidence>
<dbReference type="InterPro" id="IPR002126">
    <property type="entry name" value="Cadherin-like_dom"/>
</dbReference>
<dbReference type="AlphaFoldDB" id="A0A937JA50"/>
<dbReference type="GO" id="GO:0005509">
    <property type="term" value="F:calcium ion binding"/>
    <property type="evidence" value="ECO:0007669"/>
    <property type="project" value="InterPro"/>
</dbReference>
<proteinExistence type="predicted"/>
<protein>
    <recommendedName>
        <fullName evidence="1">Cadherin domain-containing protein</fullName>
    </recommendedName>
</protein>
<sequence>MKNKLYLFLCLIFISGCGGGGGAAAFALLIADLGTTNTNEDTTFNSSLSASTNYNSDITYSITSEPTNGQASITSSGAFTYIPNQDYYGQDTFTIRVTATRKDSSGQTIGTPLSKTQTIDMTINPVNDAPVLTLADNDFSSYGDTNIVFDDLLNINISVSDVDNEISELNFYAAMPDENVDGTYGDGINSAYVTLDFGTLNTAGLLAMSLCVSDGSAESCANEQIESYFVSNKQVKSVDYNCDSDGLNCSQSDQHLYYLVGSPNSSAKTNYIFIGDQLTGTTDLDEFRLRLAESVNLLVASDAANVVNGYFNIIVLEEVALTGVSVFDIAIGCYSDWDPNIYCIGEVDRSLITDVMPTWTVASFLTTISGRGVAQGSVNIQGLSSRTREVVMHELGHSHGFMGDEYDSGGERTFPDYYADFPMNTTTVQDPQLAKWSHHIDDMNNVPGVNYDVCYNYSDGSIYYRDELAYEECECYYNQYPDSEDYPGTNEDDSCKTKIGLLEGTYYGEIETYRPRWISVMWCCFLEYGKVNIEGFAVGSIMNQGFSNYKINSEDGASVLSNPSGLADTITFEIDAVYDEAKLKLKWLVDGLEQTDLENNLTATFNRPSDNRAVSYSWVVEDLTGSLIAPNDPNNPLDFYESYWERNYYYQSDPTLTPIASLNPYIGSWGWYSDTLGDARDDTVDSSNEDQFLYGELCCSMGASYKINWFNYQNSSTSQSDGSSNGKSQTLIRRTPTTDKISKIFNLNLSSSNIEIKGINMDYPLQRDIRRPFVNKSDIYSLNFLNADKELIYQIGIEDPFKAGAQHIGYEDYKEYQFDVPLKNFKLVVPQEVDASYIELVRRSYDNQLIVMDMLSI</sequence>
<evidence type="ECO:0000313" key="2">
    <source>
        <dbReference type="EMBL" id="MBL6902725.1"/>
    </source>
</evidence>
<dbReference type="Gene3D" id="3.40.390.10">
    <property type="entry name" value="Collagenase (Catalytic Domain)"/>
    <property type="match status" value="1"/>
</dbReference>
<dbReference type="Pfam" id="PF17963">
    <property type="entry name" value="Big_9"/>
    <property type="match status" value="1"/>
</dbReference>
<dbReference type="GO" id="GO:0007156">
    <property type="term" value="P:homophilic cell adhesion via plasma membrane adhesion molecules"/>
    <property type="evidence" value="ECO:0007669"/>
    <property type="project" value="InterPro"/>
</dbReference>
<dbReference type="Proteomes" id="UP000705230">
    <property type="component" value="Unassembled WGS sequence"/>
</dbReference>
<dbReference type="EMBL" id="JADHSG010000001">
    <property type="protein sequence ID" value="MBL6902725.1"/>
    <property type="molecule type" value="Genomic_DNA"/>
</dbReference>